<dbReference type="OrthoDB" id="1901794at2759"/>
<dbReference type="Proteomes" id="UP000663760">
    <property type="component" value="Chromosome 8"/>
</dbReference>
<dbReference type="InterPro" id="IPR044822">
    <property type="entry name" value="Myb_DNA-bind_4"/>
</dbReference>
<protein>
    <recommendedName>
        <fullName evidence="2">Myb-like domain-containing protein</fullName>
    </recommendedName>
</protein>
<proteinExistence type="predicted"/>
<dbReference type="EMBL" id="LR746271">
    <property type="protein sequence ID" value="CAA7400972.1"/>
    <property type="molecule type" value="Genomic_DNA"/>
</dbReference>
<organism evidence="3 4">
    <name type="scientific">Spirodela intermedia</name>
    <name type="common">Intermediate duckweed</name>
    <dbReference type="NCBI Taxonomy" id="51605"/>
    <lineage>
        <taxon>Eukaryota</taxon>
        <taxon>Viridiplantae</taxon>
        <taxon>Streptophyta</taxon>
        <taxon>Embryophyta</taxon>
        <taxon>Tracheophyta</taxon>
        <taxon>Spermatophyta</taxon>
        <taxon>Magnoliopsida</taxon>
        <taxon>Liliopsida</taxon>
        <taxon>Araceae</taxon>
        <taxon>Lemnoideae</taxon>
        <taxon>Spirodela</taxon>
    </lineage>
</organism>
<accession>A0A7I8KU30</accession>
<gene>
    <name evidence="3" type="ORF">SI8410_08011650</name>
</gene>
<dbReference type="PANTHER" id="PTHR31307">
    <property type="entry name" value="TRIHELIX TRANSCRIPTION FACTOR ASIL2"/>
    <property type="match status" value="1"/>
</dbReference>
<dbReference type="FunFam" id="1.10.10.60:FF:000152">
    <property type="entry name" value="Trihelix transcription factor ASIL2"/>
    <property type="match status" value="1"/>
</dbReference>
<evidence type="ECO:0000313" key="4">
    <source>
        <dbReference type="Proteomes" id="UP000663760"/>
    </source>
</evidence>
<keyword evidence="4" id="KW-1185">Reference proteome</keyword>
<feature type="domain" description="Myb-like" evidence="2">
    <location>
        <begin position="23"/>
        <end position="84"/>
    </location>
</feature>
<dbReference type="AlphaFoldDB" id="A0A7I8KU30"/>
<evidence type="ECO:0000256" key="1">
    <source>
        <dbReference type="SAM" id="MobiDB-lite"/>
    </source>
</evidence>
<dbReference type="PROSITE" id="PS50090">
    <property type="entry name" value="MYB_LIKE"/>
    <property type="match status" value="1"/>
</dbReference>
<reference evidence="3" key="1">
    <citation type="submission" date="2020-02" db="EMBL/GenBank/DDBJ databases">
        <authorList>
            <person name="Scholz U."/>
            <person name="Mascher M."/>
            <person name="Fiebig A."/>
        </authorList>
    </citation>
    <scope>NUCLEOTIDE SEQUENCE</scope>
</reference>
<dbReference type="PANTHER" id="PTHR31307:SF3">
    <property type="entry name" value="HOMEODOMAIN-LIKE SUPERFAMILY PROTEIN"/>
    <property type="match status" value="1"/>
</dbReference>
<dbReference type="SMART" id="SM00595">
    <property type="entry name" value="MADF"/>
    <property type="match status" value="1"/>
</dbReference>
<dbReference type="InterPro" id="IPR044823">
    <property type="entry name" value="ASIL1/2-like"/>
</dbReference>
<dbReference type="Gene3D" id="1.10.10.60">
    <property type="entry name" value="Homeodomain-like"/>
    <property type="match status" value="1"/>
</dbReference>
<feature type="region of interest" description="Disordered" evidence="1">
    <location>
        <begin position="112"/>
        <end position="151"/>
    </location>
</feature>
<sequence length="229" mass="26354">MISQGASRAVAPPARKHNGPGKPWLERETALLIDAYEERWSSLKRGQLKAHQWEEVAGSVAAKLGLSRPSKSGTQCRHKIEKLRQRYRAELQRGGSSSRWTFFDRIDRMERGPLPISVRPPPPPSPPPRSGDGESVEVEEDQGRRRISRSGLREDEWAAREVAAAVRRFREGLARLQKRSLEMVIEMERDWTKMETRRTEMVIESQRRLVEVIAMAFSAKKKPRRSHRT</sequence>
<evidence type="ECO:0000313" key="3">
    <source>
        <dbReference type="EMBL" id="CAA7400972.1"/>
    </source>
</evidence>
<feature type="region of interest" description="Disordered" evidence="1">
    <location>
        <begin position="1"/>
        <end position="23"/>
    </location>
</feature>
<name>A0A7I8KU30_SPIIN</name>
<feature type="compositionally biased region" description="Pro residues" evidence="1">
    <location>
        <begin position="118"/>
        <end position="129"/>
    </location>
</feature>
<dbReference type="Pfam" id="PF13837">
    <property type="entry name" value="Myb_DNA-bind_4"/>
    <property type="match status" value="1"/>
</dbReference>
<evidence type="ECO:0000259" key="2">
    <source>
        <dbReference type="PROSITE" id="PS50090"/>
    </source>
</evidence>
<dbReference type="InterPro" id="IPR001005">
    <property type="entry name" value="SANT/Myb"/>
</dbReference>